<feature type="region of interest" description="Disordered" evidence="1">
    <location>
        <begin position="113"/>
        <end position="136"/>
    </location>
</feature>
<dbReference type="OrthoDB" id="4918914at2759"/>
<comment type="caution">
    <text evidence="2">The sequence shown here is derived from an EMBL/GenBank/DDBJ whole genome shotgun (WGS) entry which is preliminary data.</text>
</comment>
<dbReference type="STRING" id="45235.A0A2K3Q0X8"/>
<dbReference type="EMBL" id="NRSZ01001249">
    <property type="protein sequence ID" value="PNY21207.1"/>
    <property type="molecule type" value="Genomic_DNA"/>
</dbReference>
<organism evidence="2 3">
    <name type="scientific">Tolypocladium capitatum</name>
    <dbReference type="NCBI Taxonomy" id="45235"/>
    <lineage>
        <taxon>Eukaryota</taxon>
        <taxon>Fungi</taxon>
        <taxon>Dikarya</taxon>
        <taxon>Ascomycota</taxon>
        <taxon>Pezizomycotina</taxon>
        <taxon>Sordariomycetes</taxon>
        <taxon>Hypocreomycetidae</taxon>
        <taxon>Hypocreales</taxon>
        <taxon>Ophiocordycipitaceae</taxon>
        <taxon>Tolypocladium</taxon>
    </lineage>
</organism>
<feature type="region of interest" description="Disordered" evidence="1">
    <location>
        <begin position="270"/>
        <end position="313"/>
    </location>
</feature>
<keyword evidence="3" id="KW-1185">Reference proteome</keyword>
<feature type="region of interest" description="Disordered" evidence="1">
    <location>
        <begin position="1"/>
        <end position="24"/>
    </location>
</feature>
<sequence>MAPGPAQSGTSAGPVLASSEDLTPEQQSCADDVVDALLKANGILCTQALSTAREELWRLAFAPTPDACWDTSKDPTRPTLPDAPAHKDLATRVGSFNQHLPPSTCAIRRNKIKRRDENKQMGRRNKSREAKMHEKTPPGIVQHRRAGERAFLRARYDGKTLGIEWFWSDAHGKGADPKFVTLGKMRSGARMELASAQANALLHHDRVVTDHALAYNQEHAAYWMRCRLLRHVGATPNGQRATNPTALEFAALTQARLLWPVALASPDTSEGLRAKMQTMDGSSKAEEADTGSDDDGAEETESPASSEAVYACR</sequence>
<evidence type="ECO:0000313" key="2">
    <source>
        <dbReference type="EMBL" id="PNY21207.1"/>
    </source>
</evidence>
<accession>A0A2K3Q0X8</accession>
<evidence type="ECO:0000256" key="1">
    <source>
        <dbReference type="SAM" id="MobiDB-lite"/>
    </source>
</evidence>
<feature type="compositionally biased region" description="Basic and acidic residues" evidence="1">
    <location>
        <begin position="127"/>
        <end position="136"/>
    </location>
</feature>
<name>A0A2K3Q0X8_9HYPO</name>
<gene>
    <name evidence="2" type="ORF">TCAP_07267</name>
</gene>
<protein>
    <submittedName>
        <fullName evidence="2">Uncharacterized protein</fullName>
    </submittedName>
</protein>
<feature type="compositionally biased region" description="Low complexity" evidence="1">
    <location>
        <begin position="302"/>
        <end position="313"/>
    </location>
</feature>
<feature type="compositionally biased region" description="Acidic residues" evidence="1">
    <location>
        <begin position="288"/>
        <end position="301"/>
    </location>
</feature>
<reference evidence="2 3" key="1">
    <citation type="submission" date="2017-08" db="EMBL/GenBank/DDBJ databases">
        <title>Harnessing the power of phylogenomics to disentangle the directionality and signatures of interkingdom host jumping in the parasitic fungal genus Tolypocladium.</title>
        <authorList>
            <person name="Quandt C.A."/>
            <person name="Patterson W."/>
            <person name="Spatafora J.W."/>
        </authorList>
    </citation>
    <scope>NUCLEOTIDE SEQUENCE [LARGE SCALE GENOMIC DNA]</scope>
    <source>
        <strain evidence="2 3">CBS 113982</strain>
    </source>
</reference>
<dbReference type="AlphaFoldDB" id="A0A2K3Q0X8"/>
<proteinExistence type="predicted"/>
<dbReference type="Proteomes" id="UP000236621">
    <property type="component" value="Unassembled WGS sequence"/>
</dbReference>
<evidence type="ECO:0000313" key="3">
    <source>
        <dbReference type="Proteomes" id="UP000236621"/>
    </source>
</evidence>